<sequence length="80" mass="9033">FEFFTEGSHTSHKKSRLKFARSHMEDTATMWKKVVKYGGGSIMLWGCFSSAGTGKIVRIVGKMDGAKYRDILEENLMNPT</sequence>
<dbReference type="GO" id="GO:0003676">
    <property type="term" value="F:nucleic acid binding"/>
    <property type="evidence" value="ECO:0007669"/>
    <property type="project" value="InterPro"/>
</dbReference>
<reference evidence="1" key="1">
    <citation type="submission" date="2025-08" db="UniProtKB">
        <authorList>
            <consortium name="Ensembl"/>
        </authorList>
    </citation>
    <scope>IDENTIFICATION</scope>
</reference>
<accession>A0A8C6SAZ8</accession>
<keyword evidence="2" id="KW-1185">Reference proteome</keyword>
<dbReference type="Ensembl" id="ENSNMLT00000003959.1">
    <property type="protein sequence ID" value="ENSNMLP00000003461.1"/>
    <property type="gene ID" value="ENSNMLG00000002491.1"/>
</dbReference>
<dbReference type="InterPro" id="IPR036397">
    <property type="entry name" value="RNaseH_sf"/>
</dbReference>
<reference evidence="1" key="2">
    <citation type="submission" date="2025-09" db="UniProtKB">
        <authorList>
            <consortium name="Ensembl"/>
        </authorList>
    </citation>
    <scope>IDENTIFICATION</scope>
</reference>
<organism evidence="1 2">
    <name type="scientific">Neogobius melanostomus</name>
    <name type="common">round goby</name>
    <dbReference type="NCBI Taxonomy" id="47308"/>
    <lineage>
        <taxon>Eukaryota</taxon>
        <taxon>Metazoa</taxon>
        <taxon>Chordata</taxon>
        <taxon>Craniata</taxon>
        <taxon>Vertebrata</taxon>
        <taxon>Euteleostomi</taxon>
        <taxon>Actinopterygii</taxon>
        <taxon>Neopterygii</taxon>
        <taxon>Teleostei</taxon>
        <taxon>Neoteleostei</taxon>
        <taxon>Acanthomorphata</taxon>
        <taxon>Gobiaria</taxon>
        <taxon>Gobiiformes</taxon>
        <taxon>Gobioidei</taxon>
        <taxon>Gobiidae</taxon>
        <taxon>Benthophilinae</taxon>
        <taxon>Neogobiini</taxon>
        <taxon>Neogobius</taxon>
    </lineage>
</organism>
<evidence type="ECO:0000313" key="1">
    <source>
        <dbReference type="Ensembl" id="ENSNMLP00000003461.1"/>
    </source>
</evidence>
<name>A0A8C6SAZ8_9GOBI</name>
<dbReference type="Proteomes" id="UP000694523">
    <property type="component" value="Unplaced"/>
</dbReference>
<protein>
    <submittedName>
        <fullName evidence="1">Uncharacterized protein</fullName>
    </submittedName>
</protein>
<dbReference type="AlphaFoldDB" id="A0A8C6SAZ8"/>
<evidence type="ECO:0000313" key="2">
    <source>
        <dbReference type="Proteomes" id="UP000694523"/>
    </source>
</evidence>
<dbReference type="Gene3D" id="3.30.420.10">
    <property type="entry name" value="Ribonuclease H-like superfamily/Ribonuclease H"/>
    <property type="match status" value="1"/>
</dbReference>
<proteinExistence type="predicted"/>